<sequence length="283" mass="28359">MDKYKSFYGILLIIIILLNFVSVCATNSGPKKSKGTDGSVDSGSSTKTTKSGDEATPKPTDTKSSKPSEGGAPPASSPEGGSPPSSPAATSVSPPEGGTSPPEGGAPGAPSTSPPKGGASPPEGGAPSTSPPKGGASPPEGGTPSTSPPVGTTPGGENNATILAYVLFSSSPSTTTVGRPEVKGLISLYQPPNGNTVVTGHIGAILNRINGNYKFTIKGGDGTILYDCTGRVNPLFIGQASLFSFTWNEIKLSGPKSAIGNHFDIEESGGTLVNGLIVEEFKN</sequence>
<evidence type="ECO:0000256" key="1">
    <source>
        <dbReference type="SAM" id="MobiDB-lite"/>
    </source>
</evidence>
<keyword evidence="4" id="KW-1185">Reference proteome</keyword>
<accession>A0A015KZV9</accession>
<dbReference type="Proteomes" id="UP000022910">
    <property type="component" value="Unassembled WGS sequence"/>
</dbReference>
<reference evidence="3 4" key="1">
    <citation type="submission" date="2014-02" db="EMBL/GenBank/DDBJ databases">
        <title>Single nucleus genome sequencing reveals high similarity among nuclei of an endomycorrhizal fungus.</title>
        <authorList>
            <person name="Lin K."/>
            <person name="Geurts R."/>
            <person name="Zhang Z."/>
            <person name="Limpens E."/>
            <person name="Saunders D.G."/>
            <person name="Mu D."/>
            <person name="Pang E."/>
            <person name="Cao H."/>
            <person name="Cha H."/>
            <person name="Lin T."/>
            <person name="Zhou Q."/>
            <person name="Shang Y."/>
            <person name="Li Y."/>
            <person name="Ivanov S."/>
            <person name="Sharma T."/>
            <person name="Velzen R.V."/>
            <person name="Ruijter N.D."/>
            <person name="Aanen D.K."/>
            <person name="Win J."/>
            <person name="Kamoun S."/>
            <person name="Bisseling T."/>
            <person name="Huang S."/>
        </authorList>
    </citation>
    <scope>NUCLEOTIDE SEQUENCE [LARGE SCALE GENOMIC DNA]</scope>
    <source>
        <strain evidence="4">DAOM197198w</strain>
    </source>
</reference>
<dbReference type="EMBL" id="JEMT01014855">
    <property type="protein sequence ID" value="EXX73109.1"/>
    <property type="molecule type" value="Genomic_DNA"/>
</dbReference>
<feature type="compositionally biased region" description="Low complexity" evidence="1">
    <location>
        <begin position="67"/>
        <end position="156"/>
    </location>
</feature>
<evidence type="ECO:0000256" key="2">
    <source>
        <dbReference type="SAM" id="Phobius"/>
    </source>
</evidence>
<evidence type="ECO:0000313" key="4">
    <source>
        <dbReference type="Proteomes" id="UP000022910"/>
    </source>
</evidence>
<proteinExistence type="predicted"/>
<feature type="compositionally biased region" description="Basic and acidic residues" evidence="1">
    <location>
        <begin position="50"/>
        <end position="66"/>
    </location>
</feature>
<dbReference type="STRING" id="1432141.A0A015KZV9"/>
<organism evidence="3 4">
    <name type="scientific">Rhizophagus irregularis (strain DAOM 197198w)</name>
    <name type="common">Glomus intraradices</name>
    <dbReference type="NCBI Taxonomy" id="1432141"/>
    <lineage>
        <taxon>Eukaryota</taxon>
        <taxon>Fungi</taxon>
        <taxon>Fungi incertae sedis</taxon>
        <taxon>Mucoromycota</taxon>
        <taxon>Glomeromycotina</taxon>
        <taxon>Glomeromycetes</taxon>
        <taxon>Glomerales</taxon>
        <taxon>Glomeraceae</taxon>
        <taxon>Rhizophagus</taxon>
    </lineage>
</organism>
<keyword evidence="2" id="KW-0472">Membrane</keyword>
<keyword evidence="2" id="KW-1133">Transmembrane helix</keyword>
<keyword evidence="2" id="KW-0812">Transmembrane</keyword>
<dbReference type="OrthoDB" id="2434222at2759"/>
<feature type="transmembrane region" description="Helical" evidence="2">
    <location>
        <begin position="6"/>
        <end position="25"/>
    </location>
</feature>
<dbReference type="AlphaFoldDB" id="A0A015KZV9"/>
<evidence type="ECO:0000313" key="3">
    <source>
        <dbReference type="EMBL" id="EXX73109.1"/>
    </source>
</evidence>
<comment type="caution">
    <text evidence="3">The sequence shown here is derived from an EMBL/GenBank/DDBJ whole genome shotgun (WGS) entry which is preliminary data.</text>
</comment>
<feature type="region of interest" description="Disordered" evidence="1">
    <location>
        <begin position="28"/>
        <end position="157"/>
    </location>
</feature>
<dbReference type="HOGENOM" id="CLU_984023_0_0_1"/>
<feature type="compositionally biased region" description="Low complexity" evidence="1">
    <location>
        <begin position="36"/>
        <end position="49"/>
    </location>
</feature>
<name>A0A015KZV9_RHIIW</name>
<protein>
    <submittedName>
        <fullName evidence="3">Uncharacterized protein</fullName>
    </submittedName>
</protein>
<gene>
    <name evidence="3" type="ORF">RirG_063190</name>
</gene>